<accession>A0A3M6VHQ7</accession>
<keyword evidence="1" id="KW-1133">Transmembrane helix</keyword>
<dbReference type="AlphaFoldDB" id="A0A3M6VHQ7"/>
<dbReference type="InterPro" id="IPR011009">
    <property type="entry name" value="Kinase-like_dom_sf"/>
</dbReference>
<dbReference type="PANTHER" id="PTHR44329:SF214">
    <property type="entry name" value="PROTEIN KINASE DOMAIN-CONTAINING PROTEIN"/>
    <property type="match status" value="1"/>
</dbReference>
<keyword evidence="1" id="KW-0472">Membrane</keyword>
<keyword evidence="1" id="KW-0812">Transmembrane</keyword>
<feature type="transmembrane region" description="Helical" evidence="1">
    <location>
        <begin position="169"/>
        <end position="193"/>
    </location>
</feature>
<dbReference type="Gene3D" id="1.10.510.10">
    <property type="entry name" value="Transferase(Phosphotransferase) domain 1"/>
    <property type="match status" value="1"/>
</dbReference>
<dbReference type="PROSITE" id="PS00108">
    <property type="entry name" value="PROTEIN_KINASE_ST"/>
    <property type="match status" value="1"/>
</dbReference>
<name>A0A3M6VHQ7_9STRA</name>
<dbReference type="PANTHER" id="PTHR44329">
    <property type="entry name" value="SERINE/THREONINE-PROTEIN KINASE TNNI3K-RELATED"/>
    <property type="match status" value="1"/>
</dbReference>
<proteinExistence type="predicted"/>
<evidence type="ECO:0000256" key="1">
    <source>
        <dbReference type="SAM" id="Phobius"/>
    </source>
</evidence>
<dbReference type="Pfam" id="PF00069">
    <property type="entry name" value="Pkinase"/>
    <property type="match status" value="1"/>
</dbReference>
<dbReference type="EMBL" id="QLLG01000243">
    <property type="protein sequence ID" value="RMX65541.1"/>
    <property type="molecule type" value="Genomic_DNA"/>
</dbReference>
<dbReference type="InterPro" id="IPR000719">
    <property type="entry name" value="Prot_kinase_dom"/>
</dbReference>
<dbReference type="STRING" id="542832.A0A3M6VHQ7"/>
<dbReference type="Proteomes" id="UP000282087">
    <property type="component" value="Unassembled WGS sequence"/>
</dbReference>
<dbReference type="VEuPathDB" id="FungiDB:DD237_005825"/>
<evidence type="ECO:0000259" key="2">
    <source>
        <dbReference type="PROSITE" id="PS50011"/>
    </source>
</evidence>
<dbReference type="PROSITE" id="PS50011">
    <property type="entry name" value="PROTEIN_KINASE_DOM"/>
    <property type="match status" value="1"/>
</dbReference>
<comment type="caution">
    <text evidence="3">The sequence shown here is derived from an EMBL/GenBank/DDBJ whole genome shotgun (WGS) entry which is preliminary data.</text>
</comment>
<dbReference type="SMART" id="SM00220">
    <property type="entry name" value="S_TKc"/>
    <property type="match status" value="1"/>
</dbReference>
<dbReference type="GO" id="GO:0004674">
    <property type="term" value="F:protein serine/threonine kinase activity"/>
    <property type="evidence" value="ECO:0007669"/>
    <property type="project" value="TreeGrafter"/>
</dbReference>
<gene>
    <name evidence="3" type="ORF">DD238_004909</name>
</gene>
<dbReference type="Gene3D" id="3.30.200.20">
    <property type="entry name" value="Phosphorylase Kinase, domain 1"/>
    <property type="match status" value="1"/>
</dbReference>
<organism evidence="3 4">
    <name type="scientific">Peronospora effusa</name>
    <dbReference type="NCBI Taxonomy" id="542832"/>
    <lineage>
        <taxon>Eukaryota</taxon>
        <taxon>Sar</taxon>
        <taxon>Stramenopiles</taxon>
        <taxon>Oomycota</taxon>
        <taxon>Peronosporomycetes</taxon>
        <taxon>Peronosporales</taxon>
        <taxon>Peronosporaceae</taxon>
        <taxon>Peronospora</taxon>
    </lineage>
</organism>
<evidence type="ECO:0000313" key="3">
    <source>
        <dbReference type="EMBL" id="RMX65541.1"/>
    </source>
</evidence>
<reference evidence="3 4" key="1">
    <citation type="submission" date="2018-06" db="EMBL/GenBank/DDBJ databases">
        <title>Comparative genomics of downy mildews reveals potential adaptations to biotrophy.</title>
        <authorList>
            <person name="Fletcher K."/>
            <person name="Klosterman S.J."/>
            <person name="Derevnina L."/>
            <person name="Martin F."/>
            <person name="Koike S."/>
            <person name="Reyes Chin-Wo S."/>
            <person name="Mou B."/>
            <person name="Michelmore R."/>
        </authorList>
    </citation>
    <scope>NUCLEOTIDE SEQUENCE [LARGE SCALE GENOMIC DNA]</scope>
    <source>
        <strain evidence="3 4">R14</strain>
    </source>
</reference>
<dbReference type="GO" id="GO:0005524">
    <property type="term" value="F:ATP binding"/>
    <property type="evidence" value="ECO:0007669"/>
    <property type="project" value="InterPro"/>
</dbReference>
<dbReference type="InterPro" id="IPR008271">
    <property type="entry name" value="Ser/Thr_kinase_AS"/>
</dbReference>
<dbReference type="SUPFAM" id="SSF56112">
    <property type="entry name" value="Protein kinase-like (PK-like)"/>
    <property type="match status" value="1"/>
</dbReference>
<evidence type="ECO:0000313" key="4">
    <source>
        <dbReference type="Proteomes" id="UP000282087"/>
    </source>
</evidence>
<sequence length="541" mass="59087">MTSIQSIEVYSDSSCKSVVSLTIISTGTCSTSDCMLATIAGNTYYTATSCPSEDVYEHTKRVYEDTDYLLMDLYKGEDCNTYIGSKAFTASGVCEVADVDGKSVIATLISNGSAQLTYYLDGSCTIPSISFLITKDDVSSHTCLDDRKYYLRSLDAATNGNLNEGSSRLSGGAIAGIIGGVLLVLVLVVVLVYRIRQLQRRLNQEESIQGFGLANGDAYEMQFSPTKHRSYATTTNSDICQLDSHTWDDDVIIAARIPRAEVKVGELINRGGYGEVYMGSYHGKQVAVKMLLPEKKKTMSQVNAFLSEIKLMASLDHPRIVSFIGVAWDQLLDICAVCEYMAGGDLKALITEFDNQKYPVGFDHAKVKIALHVSIALTYLHSCSPSVIHRDLKSKNILLDEAMDAKVTDFGISRERIDATMTGGIGTSFWMAPEIMMGERYDEKADMFSFGVVLSELDSHVLPYALSKSNTTLSCSSKERKLSNAAILQMVAAGELCVHFSEACLQSMVELGLACVSLDPKNRPTAAEAQCRLEQILAKEV</sequence>
<keyword evidence="4" id="KW-1185">Reference proteome</keyword>
<protein>
    <recommendedName>
        <fullName evidence="2">Protein kinase domain-containing protein</fullName>
    </recommendedName>
</protein>
<feature type="domain" description="Protein kinase" evidence="2">
    <location>
        <begin position="262"/>
        <end position="537"/>
    </location>
</feature>
<dbReference type="InterPro" id="IPR051681">
    <property type="entry name" value="Ser/Thr_Kinases-Pseudokinases"/>
</dbReference>